<keyword evidence="2" id="KW-0325">Glycoprotein</keyword>
<dbReference type="InterPro" id="IPR013783">
    <property type="entry name" value="Ig-like_fold"/>
</dbReference>
<evidence type="ECO:0000256" key="1">
    <source>
        <dbReference type="ARBA" id="ARBA00022729"/>
    </source>
</evidence>
<comment type="caution">
    <text evidence="7">The sequence shown here is derived from an EMBL/GenBank/DDBJ whole genome shotgun (WGS) entry which is preliminary data.</text>
</comment>
<dbReference type="OrthoDB" id="10070472at2759"/>
<dbReference type="Pfam" id="PF17791">
    <property type="entry name" value="MG3"/>
    <property type="match status" value="1"/>
</dbReference>
<reference evidence="7" key="2">
    <citation type="submission" date="2017-10" db="EMBL/GenBank/DDBJ databases">
        <title>Ladona fulva Genome sequencing and assembly.</title>
        <authorList>
            <person name="Murali S."/>
            <person name="Richards S."/>
            <person name="Bandaranaike D."/>
            <person name="Bellair M."/>
            <person name="Blankenburg K."/>
            <person name="Chao H."/>
            <person name="Dinh H."/>
            <person name="Doddapaneni H."/>
            <person name="Dugan-Rocha S."/>
            <person name="Elkadiri S."/>
            <person name="Gnanaolivu R."/>
            <person name="Hernandez B."/>
            <person name="Skinner E."/>
            <person name="Javaid M."/>
            <person name="Lee S."/>
            <person name="Li M."/>
            <person name="Ming W."/>
            <person name="Munidasa M."/>
            <person name="Muniz J."/>
            <person name="Nguyen L."/>
            <person name="Hughes D."/>
            <person name="Osuji N."/>
            <person name="Pu L.-L."/>
            <person name="Puazo M."/>
            <person name="Qu C."/>
            <person name="Quiroz J."/>
            <person name="Raj R."/>
            <person name="Weissenberger G."/>
            <person name="Xin Y."/>
            <person name="Zou X."/>
            <person name="Han Y."/>
            <person name="Worley K."/>
            <person name="Muzny D."/>
            <person name="Gibbs R."/>
        </authorList>
    </citation>
    <scope>NUCLEOTIDE SEQUENCE</scope>
    <source>
        <strain evidence="7">Sampled in the wild</strain>
    </source>
</reference>
<reference evidence="7" key="1">
    <citation type="submission" date="2013-04" db="EMBL/GenBank/DDBJ databases">
        <authorList>
            <person name="Qu J."/>
            <person name="Murali S.C."/>
            <person name="Bandaranaike D."/>
            <person name="Bellair M."/>
            <person name="Blankenburg K."/>
            <person name="Chao H."/>
            <person name="Dinh H."/>
            <person name="Doddapaneni H."/>
            <person name="Downs B."/>
            <person name="Dugan-Rocha S."/>
            <person name="Elkadiri S."/>
            <person name="Gnanaolivu R.D."/>
            <person name="Hernandez B."/>
            <person name="Javaid M."/>
            <person name="Jayaseelan J.C."/>
            <person name="Lee S."/>
            <person name="Li M."/>
            <person name="Ming W."/>
            <person name="Munidasa M."/>
            <person name="Muniz J."/>
            <person name="Nguyen L."/>
            <person name="Ongeri F."/>
            <person name="Osuji N."/>
            <person name="Pu L.-L."/>
            <person name="Puazo M."/>
            <person name="Qu C."/>
            <person name="Quiroz J."/>
            <person name="Raj R."/>
            <person name="Weissenberger G."/>
            <person name="Xin Y."/>
            <person name="Zou X."/>
            <person name="Han Y."/>
            <person name="Richards S."/>
            <person name="Worley K."/>
            <person name="Muzny D."/>
            <person name="Gibbs R."/>
        </authorList>
    </citation>
    <scope>NUCLEOTIDE SEQUENCE</scope>
    <source>
        <strain evidence="7">Sampled in the wild</strain>
    </source>
</reference>
<dbReference type="AlphaFoldDB" id="A0A8K0JSW3"/>
<dbReference type="InterPro" id="IPR040839">
    <property type="entry name" value="MG4"/>
</dbReference>
<dbReference type="GO" id="GO:0004866">
    <property type="term" value="F:endopeptidase inhibitor activity"/>
    <property type="evidence" value="ECO:0007669"/>
    <property type="project" value="InterPro"/>
</dbReference>
<comment type="function">
    <text evidence="3">Binds covalently through a thioester bond to the pathogen surface resulting in pathogen clearance.</text>
</comment>
<organism evidence="7 8">
    <name type="scientific">Ladona fulva</name>
    <name type="common">Scarce chaser dragonfly</name>
    <name type="synonym">Libellula fulva</name>
    <dbReference type="NCBI Taxonomy" id="123851"/>
    <lineage>
        <taxon>Eukaryota</taxon>
        <taxon>Metazoa</taxon>
        <taxon>Ecdysozoa</taxon>
        <taxon>Arthropoda</taxon>
        <taxon>Hexapoda</taxon>
        <taxon>Insecta</taxon>
        <taxon>Pterygota</taxon>
        <taxon>Palaeoptera</taxon>
        <taxon>Odonata</taxon>
        <taxon>Epiprocta</taxon>
        <taxon>Anisoptera</taxon>
        <taxon>Libelluloidea</taxon>
        <taxon>Libellulidae</taxon>
        <taxon>Ladona</taxon>
    </lineage>
</organism>
<dbReference type="Gene3D" id="2.60.40.10">
    <property type="entry name" value="Immunoglobulins"/>
    <property type="match status" value="1"/>
</dbReference>
<evidence type="ECO:0000256" key="4">
    <source>
        <dbReference type="ARBA" id="ARBA00063781"/>
    </source>
</evidence>
<dbReference type="FunFam" id="2.60.40.1930:FF:000001">
    <property type="entry name" value="CD109 isoform 3"/>
    <property type="match status" value="1"/>
</dbReference>
<dbReference type="Gene3D" id="2.60.40.1930">
    <property type="match status" value="3"/>
</dbReference>
<gene>
    <name evidence="7" type="ORF">J437_LFUL003465</name>
</gene>
<evidence type="ECO:0000256" key="2">
    <source>
        <dbReference type="ARBA" id="ARBA00023180"/>
    </source>
</evidence>
<proteinExistence type="predicted"/>
<dbReference type="Pfam" id="PF17789">
    <property type="entry name" value="MG4"/>
    <property type="match status" value="1"/>
</dbReference>
<sequence>MTKSNETMCLSLHNIQGNGNVSLDLLSKDPEETIASVQFEIKGKSICMELYVPQTSKSVGILHLKAHFDGYEYTINSRKEIYFDHNPNVVFIETDKPMYKPGQEVKFRIMTVNSDLLPVTGIIKKVWLENPSGVRMAQWLDVSTELGLAQLKFQLSPEPILGSWVIKVQRNKKQGIEAKSFEVKEYVLPKFKVLIKPPSFILADAEKITWVICAKYSYGKPVKGEMSANVSSVLHPWRTLHPPKTTSGKSELRKDDGCTDFTVTGKEVGLLDWDLNPASILINASVKEYGTDVEQSSTETTEVTKQVLKLEFLPHSMKYFKSGLPYKGKMKVLHPNGMPASGEKIQICLKVLQKHFKRLVDCKTFISNSNGFIEFMVPPQNKNVTLLSFTATALEYPTKYDSPNHRWRVFIYQPSEVFDVGSWYSPSNSYIEVADWDSEPLECNSRHLMNAYFTVDANVTEMEFHYLVKSRGNIVQYGHIVHHPNNRYIQELSEFPNLLGNEKIQTEKTAEDLESKERDLSMDEETTLNENQGNYKKIMDKLSFKLHVSPKMSPISDLLIYYVRDDGETVATSHTMKIEKCLANKVNSKWSDSTLYPGSKTKFTVEATPESLCALTAVDKSVTFLGTGNKVDISSIFKEIERFRIDASSSPRQADDWTYCEKKKKEDHTQEFKPYMFYRHFSQDVDAIKAFDDFGVIVMSDLTLESRPCTFT</sequence>
<evidence type="ECO:0000313" key="7">
    <source>
        <dbReference type="EMBL" id="KAG8221831.1"/>
    </source>
</evidence>
<feature type="domain" description="Alpha-2-macroglobulin bait region" evidence="6">
    <location>
        <begin position="431"/>
        <end position="625"/>
    </location>
</feature>
<keyword evidence="8" id="KW-1185">Reference proteome</keyword>
<dbReference type="SMART" id="SM01359">
    <property type="entry name" value="A2M_N_2"/>
    <property type="match status" value="1"/>
</dbReference>
<evidence type="ECO:0000313" key="8">
    <source>
        <dbReference type="Proteomes" id="UP000792457"/>
    </source>
</evidence>
<dbReference type="Proteomes" id="UP000792457">
    <property type="component" value="Unassembled WGS sequence"/>
</dbReference>
<dbReference type="PANTHER" id="PTHR11412">
    <property type="entry name" value="MACROGLOBULIN / COMPLEMENT"/>
    <property type="match status" value="1"/>
</dbReference>
<evidence type="ECO:0000259" key="6">
    <source>
        <dbReference type="SMART" id="SM01359"/>
    </source>
</evidence>
<feature type="non-terminal residue" evidence="7">
    <location>
        <position position="1"/>
    </location>
</feature>
<dbReference type="PANTHER" id="PTHR11412:SF171">
    <property type="entry name" value="PREGNANCY ZONE PROTEIN-LIKE PROTEIN"/>
    <property type="match status" value="1"/>
</dbReference>
<dbReference type="InterPro" id="IPR011625">
    <property type="entry name" value="A2M_N_BRD"/>
</dbReference>
<dbReference type="Gene3D" id="2.60.40.1940">
    <property type="match status" value="1"/>
</dbReference>
<dbReference type="InterPro" id="IPR002890">
    <property type="entry name" value="MG2"/>
</dbReference>
<evidence type="ECO:0000256" key="3">
    <source>
        <dbReference type="ARBA" id="ARBA00057615"/>
    </source>
</evidence>
<dbReference type="InterPro" id="IPR050473">
    <property type="entry name" value="A2M/Complement_sys"/>
</dbReference>
<keyword evidence="1" id="KW-0732">Signal</keyword>
<comment type="subunit">
    <text evidence="4">Heterodimer of a TEP1-N chain and an TEP1-C chain non-covalently linked. Forms a complex composed of TEP1-N and TEP1-C heterodimer, LRIM1 and APL1C; the interaction stabilizes TEP1-N and TEP1-C heterodimer, prevents its binding to tissues while circulating in the hemolymph and protects the thioester bond from hydrolysis. Mature TEP1 and to a lesser extent full-length TEP1 interact with SPCLIP1; the interaction is induced by microbial infection.</text>
</comment>
<dbReference type="Gene3D" id="6.20.50.160">
    <property type="match status" value="1"/>
</dbReference>
<dbReference type="InterPro" id="IPR041555">
    <property type="entry name" value="MG3"/>
</dbReference>
<name>A0A8K0JSW3_LADFU</name>
<dbReference type="EMBL" id="KZ308114">
    <property type="protein sequence ID" value="KAG8221831.1"/>
    <property type="molecule type" value="Genomic_DNA"/>
</dbReference>
<protein>
    <recommendedName>
        <fullName evidence="5">TEP1-F</fullName>
    </recommendedName>
</protein>
<accession>A0A8K0JSW3</accession>
<dbReference type="Pfam" id="PF01835">
    <property type="entry name" value="MG2"/>
    <property type="match status" value="1"/>
</dbReference>
<evidence type="ECO:0000256" key="5">
    <source>
        <dbReference type="ARBA" id="ARBA00078071"/>
    </source>
</evidence>
<dbReference type="GO" id="GO:0005615">
    <property type="term" value="C:extracellular space"/>
    <property type="evidence" value="ECO:0007669"/>
    <property type="project" value="UniProtKB-ARBA"/>
</dbReference>
<dbReference type="Pfam" id="PF07703">
    <property type="entry name" value="A2M_BRD"/>
    <property type="match status" value="1"/>
</dbReference>